<comment type="pathway">
    <text evidence="1 5">Glycan biosynthesis; trehalose biosynthesis.</text>
</comment>
<dbReference type="Gene3D" id="3.40.50.1000">
    <property type="entry name" value="HAD superfamily/HAD-like"/>
    <property type="match status" value="1"/>
</dbReference>
<evidence type="ECO:0000256" key="5">
    <source>
        <dbReference type="RuleBase" id="RU361117"/>
    </source>
</evidence>
<dbReference type="Gene3D" id="3.30.70.1020">
    <property type="entry name" value="Trehalose-6-phosphate phosphatase related protein, domain 2"/>
    <property type="match status" value="1"/>
</dbReference>
<evidence type="ECO:0000256" key="2">
    <source>
        <dbReference type="ARBA" id="ARBA00008770"/>
    </source>
</evidence>
<dbReference type="InterPro" id="IPR003337">
    <property type="entry name" value="Trehalose_PPase"/>
</dbReference>
<evidence type="ECO:0000256" key="3">
    <source>
        <dbReference type="ARBA" id="ARBA00022723"/>
    </source>
</evidence>
<dbReference type="EMBL" id="LR134155">
    <property type="protein sequence ID" value="VEA70098.1"/>
    <property type="molecule type" value="Genomic_DNA"/>
</dbReference>
<dbReference type="PANTHER" id="PTHR43768:SF3">
    <property type="entry name" value="TREHALOSE 6-PHOSPHATE PHOSPHATASE"/>
    <property type="match status" value="1"/>
</dbReference>
<evidence type="ECO:0000313" key="6">
    <source>
        <dbReference type="EMBL" id="VEA70098.1"/>
    </source>
</evidence>
<protein>
    <recommendedName>
        <fullName evidence="5">Trehalose 6-phosphate phosphatase</fullName>
        <ecNumber evidence="5">3.1.3.12</ecNumber>
    </recommendedName>
</protein>
<accession>A0A3S4JQ26</accession>
<comment type="similarity">
    <text evidence="2 5">Belongs to the trehalose phosphatase family.</text>
</comment>
<dbReference type="NCBIfam" id="TIGR00685">
    <property type="entry name" value="T6PP"/>
    <property type="match status" value="1"/>
</dbReference>
<evidence type="ECO:0000256" key="1">
    <source>
        <dbReference type="ARBA" id="ARBA00005199"/>
    </source>
</evidence>
<dbReference type="InterPro" id="IPR036412">
    <property type="entry name" value="HAD-like_sf"/>
</dbReference>
<comment type="cofactor">
    <cofactor evidence="5">
        <name>Mg(2+)</name>
        <dbReference type="ChEBI" id="CHEBI:18420"/>
    </cofactor>
</comment>
<comment type="function">
    <text evidence="5">Removes the phosphate from trehalose 6-phosphate to produce free trehalose.</text>
</comment>
<organism evidence="6 7">
    <name type="scientific">Serratia rubidaea</name>
    <name type="common">Serratia marinorubra</name>
    <dbReference type="NCBI Taxonomy" id="61652"/>
    <lineage>
        <taxon>Bacteria</taxon>
        <taxon>Pseudomonadati</taxon>
        <taxon>Pseudomonadota</taxon>
        <taxon>Gammaproteobacteria</taxon>
        <taxon>Enterobacterales</taxon>
        <taxon>Yersiniaceae</taxon>
        <taxon>Serratia</taxon>
    </lineage>
</organism>
<dbReference type="PANTHER" id="PTHR43768">
    <property type="entry name" value="TREHALOSE 6-PHOSPHATE PHOSPHATASE"/>
    <property type="match status" value="1"/>
</dbReference>
<dbReference type="InterPro" id="IPR044651">
    <property type="entry name" value="OTSB-like"/>
</dbReference>
<dbReference type="InterPro" id="IPR023214">
    <property type="entry name" value="HAD_sf"/>
</dbReference>
<reference evidence="6 7" key="1">
    <citation type="submission" date="2018-12" db="EMBL/GenBank/DDBJ databases">
        <authorList>
            <consortium name="Pathogen Informatics"/>
        </authorList>
    </citation>
    <scope>NUCLEOTIDE SEQUENCE [LARGE SCALE GENOMIC DNA]</scope>
    <source>
        <strain evidence="6 7">NCTC9419</strain>
    </source>
</reference>
<dbReference type="GO" id="GO:0000287">
    <property type="term" value="F:magnesium ion binding"/>
    <property type="evidence" value="ECO:0007669"/>
    <property type="project" value="UniProtKB-ARBA"/>
</dbReference>
<comment type="catalytic activity">
    <reaction evidence="5">
        <text>alpha,alpha-trehalose 6-phosphate + H2O = alpha,alpha-trehalose + phosphate</text>
        <dbReference type="Rhea" id="RHEA:23420"/>
        <dbReference type="ChEBI" id="CHEBI:15377"/>
        <dbReference type="ChEBI" id="CHEBI:16551"/>
        <dbReference type="ChEBI" id="CHEBI:43474"/>
        <dbReference type="ChEBI" id="CHEBI:58429"/>
        <dbReference type="EC" id="3.1.3.12"/>
    </reaction>
</comment>
<evidence type="ECO:0000256" key="4">
    <source>
        <dbReference type="ARBA" id="ARBA00022801"/>
    </source>
</evidence>
<dbReference type="GO" id="GO:0004805">
    <property type="term" value="F:trehalose-phosphatase activity"/>
    <property type="evidence" value="ECO:0007669"/>
    <property type="project" value="UniProtKB-EC"/>
</dbReference>
<dbReference type="CDD" id="cd01627">
    <property type="entry name" value="HAD_TPP"/>
    <property type="match status" value="1"/>
</dbReference>
<gene>
    <name evidence="6" type="primary">otsB</name>
    <name evidence="6" type="ORF">NCTC9419_01590</name>
</gene>
<dbReference type="AlphaFoldDB" id="A0A3S4JQ26"/>
<dbReference type="UniPathway" id="UPA00299"/>
<dbReference type="Proteomes" id="UP000271603">
    <property type="component" value="Chromosome"/>
</dbReference>
<dbReference type="InterPro" id="IPR006379">
    <property type="entry name" value="HAD-SF_hydro_IIB"/>
</dbReference>
<proteinExistence type="inferred from homology"/>
<dbReference type="NCBIfam" id="TIGR01484">
    <property type="entry name" value="HAD-SF-IIB"/>
    <property type="match status" value="1"/>
</dbReference>
<keyword evidence="4 5" id="KW-0378">Hydrolase</keyword>
<name>A0A3S4JQ26_SERRU</name>
<evidence type="ECO:0000313" key="7">
    <source>
        <dbReference type="Proteomes" id="UP000271603"/>
    </source>
</evidence>
<dbReference type="GO" id="GO:0005992">
    <property type="term" value="P:trehalose biosynthetic process"/>
    <property type="evidence" value="ECO:0007669"/>
    <property type="project" value="UniProtKB-UniPathway"/>
</dbReference>
<keyword evidence="5" id="KW-0460">Magnesium</keyword>
<dbReference type="Pfam" id="PF02358">
    <property type="entry name" value="Trehalose_PPase"/>
    <property type="match status" value="1"/>
</dbReference>
<keyword evidence="3 5" id="KW-0479">Metal-binding</keyword>
<sequence>MSDNITLPHPALTDALTRYAFLLDIDGTLADIMPTPEDVKINDTVFNFFSFLSQHRIPYALVSGRAVTDIDRLFSSRIVACAGVHGAEIRYANGKYERLTMRASEVACVWERLKLSCSHYPALRLENKGISFAIHFRDAPELAGEATWIATSLAELYPDTFSVQHGKCVCELRPVKANKGFAIARIMASSSFSGKTPVYIGDDITDEAAFKAVNEMAGYSIKVGNEETAARYALRDVENVHMWLRKLMTGACESAGR</sequence>
<dbReference type="SUPFAM" id="SSF56784">
    <property type="entry name" value="HAD-like"/>
    <property type="match status" value="1"/>
</dbReference>
<dbReference type="EC" id="3.1.3.12" evidence="5"/>